<feature type="compositionally biased region" description="Acidic residues" evidence="1">
    <location>
        <begin position="40"/>
        <end position="62"/>
    </location>
</feature>
<dbReference type="InterPro" id="IPR039665">
    <property type="entry name" value="PH_APBB1IP"/>
</dbReference>
<dbReference type="Proteomes" id="UP000663879">
    <property type="component" value="Unassembled WGS sequence"/>
</dbReference>
<feature type="region of interest" description="Disordered" evidence="1">
    <location>
        <begin position="264"/>
        <end position="284"/>
    </location>
</feature>
<dbReference type="Gene3D" id="3.10.20.90">
    <property type="entry name" value="Phosphatidylinositol 3-kinase Catalytic Subunit, Chain A, domain 1"/>
    <property type="match status" value="1"/>
</dbReference>
<dbReference type="PROSITE" id="PS50003">
    <property type="entry name" value="PH_DOMAIN"/>
    <property type="match status" value="1"/>
</dbReference>
<dbReference type="PANTHER" id="PTHR11243">
    <property type="entry name" value="GROWTH FACTOR RECEPTOR-BOUND PROTEIN"/>
    <property type="match status" value="1"/>
</dbReference>
<keyword evidence="5" id="KW-1185">Reference proteome</keyword>
<feature type="compositionally biased region" description="Polar residues" evidence="1">
    <location>
        <begin position="272"/>
        <end position="284"/>
    </location>
</feature>
<dbReference type="OrthoDB" id="6235964at2759"/>
<dbReference type="CDD" id="cd01259">
    <property type="entry name" value="PH_APBB1IP"/>
    <property type="match status" value="1"/>
</dbReference>
<dbReference type="InterPro" id="IPR029071">
    <property type="entry name" value="Ubiquitin-like_domsf"/>
</dbReference>
<feature type="domain" description="PH" evidence="2">
    <location>
        <begin position="431"/>
        <end position="539"/>
    </location>
</feature>
<evidence type="ECO:0000259" key="3">
    <source>
        <dbReference type="PROSITE" id="PS50200"/>
    </source>
</evidence>
<organism evidence="4 5">
    <name type="scientific">Brachionus calyciflorus</name>
    <dbReference type="NCBI Taxonomy" id="104777"/>
    <lineage>
        <taxon>Eukaryota</taxon>
        <taxon>Metazoa</taxon>
        <taxon>Spiralia</taxon>
        <taxon>Gnathifera</taxon>
        <taxon>Rotifera</taxon>
        <taxon>Eurotatoria</taxon>
        <taxon>Monogononta</taxon>
        <taxon>Pseudotrocha</taxon>
        <taxon>Ploima</taxon>
        <taxon>Brachionidae</taxon>
        <taxon>Brachionus</taxon>
    </lineage>
</organism>
<feature type="region of interest" description="Disordered" evidence="1">
    <location>
        <begin position="198"/>
        <end position="237"/>
    </location>
</feature>
<dbReference type="InterPro" id="IPR000159">
    <property type="entry name" value="RA_dom"/>
</dbReference>
<dbReference type="Pfam" id="PF21989">
    <property type="entry name" value="RA_2"/>
    <property type="match status" value="1"/>
</dbReference>
<dbReference type="EMBL" id="CAJNOC010000566">
    <property type="protein sequence ID" value="CAF0777563.1"/>
    <property type="molecule type" value="Genomic_DNA"/>
</dbReference>
<dbReference type="PANTHER" id="PTHR11243:SF23">
    <property type="entry name" value="LD06925P"/>
    <property type="match status" value="1"/>
</dbReference>
<reference evidence="4" key="1">
    <citation type="submission" date="2021-02" db="EMBL/GenBank/DDBJ databases">
        <authorList>
            <person name="Nowell W R."/>
        </authorList>
    </citation>
    <scope>NUCLEOTIDE SEQUENCE</scope>
    <source>
        <strain evidence="4">Ploen Becks lab</strain>
    </source>
</reference>
<dbReference type="GO" id="GO:0007165">
    <property type="term" value="P:signal transduction"/>
    <property type="evidence" value="ECO:0007669"/>
    <property type="project" value="InterPro"/>
</dbReference>
<feature type="domain" description="Ras-associating" evidence="3">
    <location>
        <begin position="304"/>
        <end position="401"/>
    </location>
</feature>
<feature type="region of interest" description="Disordered" evidence="1">
    <location>
        <begin position="875"/>
        <end position="911"/>
    </location>
</feature>
<evidence type="ECO:0000256" key="1">
    <source>
        <dbReference type="SAM" id="MobiDB-lite"/>
    </source>
</evidence>
<dbReference type="SUPFAM" id="SSF50729">
    <property type="entry name" value="PH domain-like"/>
    <property type="match status" value="1"/>
</dbReference>
<feature type="compositionally biased region" description="Low complexity" evidence="1">
    <location>
        <begin position="199"/>
        <end position="220"/>
    </location>
</feature>
<dbReference type="InterPro" id="IPR001849">
    <property type="entry name" value="PH_domain"/>
</dbReference>
<feature type="region of interest" description="Disordered" evidence="1">
    <location>
        <begin position="33"/>
        <end position="67"/>
    </location>
</feature>
<gene>
    <name evidence="4" type="ORF">OXX778_LOCUS5282</name>
</gene>
<evidence type="ECO:0000259" key="2">
    <source>
        <dbReference type="PROSITE" id="PS50003"/>
    </source>
</evidence>
<feature type="compositionally biased region" description="Polar residues" evidence="1">
    <location>
        <begin position="586"/>
        <end position="602"/>
    </location>
</feature>
<dbReference type="Pfam" id="PF00169">
    <property type="entry name" value="PH"/>
    <property type="match status" value="1"/>
</dbReference>
<proteinExistence type="predicted"/>
<feature type="compositionally biased region" description="Low complexity" evidence="1">
    <location>
        <begin position="567"/>
        <end position="585"/>
    </location>
</feature>
<feature type="compositionally biased region" description="Basic and acidic residues" evidence="1">
    <location>
        <begin position="222"/>
        <end position="236"/>
    </location>
</feature>
<comment type="caution">
    <text evidence="4">The sequence shown here is derived from an EMBL/GenBank/DDBJ whole genome shotgun (WGS) entry which is preliminary data.</text>
</comment>
<protein>
    <submittedName>
        <fullName evidence="4">Uncharacterized protein</fullName>
    </submittedName>
</protein>
<sequence>MDANLKIISNNEELYDSKQINKKLFDLKEAHLAKNQDDSKSEEEDEEGSDLDLESEKEEDEQINVSKFARLSNKENKEEEIVLVENQVRFRNKTNRKRTNELDSIRFSMYNIQNSQLNEIDAILNELNQLQTEINLPEIEIEENCIVKMPQLMTQNFYSFNNELNYPIDNNSNNNNLEGIDQQFDEVLKFLAQTIDGNDSNISSSSPSSASLSTTPNSDSNSESKLESNDKNKRNSSDSAFIETVSMPSSVSFSALNQNAQTSSSSISEVSNNGDNSTKPNQNEAQKAELIRIALEKLKEANIKKLIVKAYTDDGCAKSVIIDETMKVYDVLLMLFSKNHVKPSVNYCIVEYMPKFNMERIFEDHENLVEAMTNWSRDSDNQIFFTERTDKYDLFLKPELYLTNDVNVKKLDEFDRNNLVIEFFQNIGSPVPELEGPLYIKTESKKSWKKYYCVLRQSGLYFIPKGKSKKEMQSLFNFDKLDLYLGLDWKKELKSPTDSCFALKYPQVQKKSSKYIKYICCENQRDMKRWINGIRIAKFGKQLYENYKKILDLIEINKTTGRLPVVNNRRLSTNNNNNNQRPNSSYSLGSNPQNEEESPTQQTLLIRKESKNDESLFKNNVKNNRTNQIKQPNLAYTDQLKSLIQSKTNFQSNQMGLNSGKSWQNILTPISVTTNLNNQPTYAKSSCCLTSSPNQKTVKIPVTTDLTKQLNHKIADSESNLYYLKNVKIQRNFELEAEVSDKNCHLKINSTSLNLGDFTTENFYDLPLAPNDPSQTQENQFIQPTNGKNPTCVTILQNNVINRNSRGMSAHVAPKPLKRYNSTNESELTRENRVEFTRKKSIDSISSFNNRNSSQINGSMASVVDSELSTILARQKKKIEESEGTNKQQKIPSPPITKKPPPPPRNDRMNITRKLSIDNGRYMNLNL</sequence>
<evidence type="ECO:0000313" key="5">
    <source>
        <dbReference type="Proteomes" id="UP000663879"/>
    </source>
</evidence>
<evidence type="ECO:0000313" key="4">
    <source>
        <dbReference type="EMBL" id="CAF0777563.1"/>
    </source>
</evidence>
<dbReference type="SMART" id="SM00314">
    <property type="entry name" value="RA"/>
    <property type="match status" value="1"/>
</dbReference>
<dbReference type="InterPro" id="IPR011993">
    <property type="entry name" value="PH-like_dom_sf"/>
</dbReference>
<dbReference type="SUPFAM" id="SSF54236">
    <property type="entry name" value="Ubiquitin-like"/>
    <property type="match status" value="1"/>
</dbReference>
<accession>A0A813R4W9</accession>
<name>A0A813R4W9_9BILA</name>
<dbReference type="PROSITE" id="PS50200">
    <property type="entry name" value="RA"/>
    <property type="match status" value="1"/>
</dbReference>
<dbReference type="SMART" id="SM00233">
    <property type="entry name" value="PH"/>
    <property type="match status" value="1"/>
</dbReference>
<feature type="region of interest" description="Disordered" evidence="1">
    <location>
        <begin position="567"/>
        <end position="602"/>
    </location>
</feature>
<dbReference type="InterPro" id="IPR039664">
    <property type="entry name" value="GRB/APBB1IP"/>
</dbReference>
<dbReference type="Gene3D" id="2.30.29.30">
    <property type="entry name" value="Pleckstrin-homology domain (PH domain)/Phosphotyrosine-binding domain (PTB)"/>
    <property type="match status" value="1"/>
</dbReference>
<feature type="compositionally biased region" description="Pro residues" evidence="1">
    <location>
        <begin position="892"/>
        <end position="904"/>
    </location>
</feature>
<dbReference type="AlphaFoldDB" id="A0A813R4W9"/>